<feature type="transmembrane region" description="Helical" evidence="1">
    <location>
        <begin position="91"/>
        <end position="109"/>
    </location>
</feature>
<feature type="transmembrane region" description="Helical" evidence="1">
    <location>
        <begin position="155"/>
        <end position="176"/>
    </location>
</feature>
<dbReference type="EMBL" id="JBCGCU010000001">
    <property type="protein sequence ID" value="MEM0514222.1"/>
    <property type="molecule type" value="Genomic_DNA"/>
</dbReference>
<feature type="transmembrane region" description="Helical" evidence="1">
    <location>
        <begin position="228"/>
        <end position="251"/>
    </location>
</feature>
<feature type="transmembrane region" description="Helical" evidence="1">
    <location>
        <begin position="263"/>
        <end position="283"/>
    </location>
</feature>
<keyword evidence="3" id="KW-1185">Reference proteome</keyword>
<name>A0ABU9MV84_9GAMM</name>
<sequence length="350" mass="39412">MEKSLLKAVATKPDLKYKMLCWCIIKSSGRLIFISTIVAVWYFTSTDFTLTWNLLLFFPIALIFNANLLYSSVLKGEGKHVLSSFFENTSYFSLSLIFVFLFFYFKGVIEIADIIFSHFISSLFISSLYIFKFFRLYRNDMQSFGELHNPVFGRISVIGNLNKFIPILILSMYVDLSSVSTFKVSEQLAFSSGFILLVVNAVYSSAFVKLSNSGDTVGLFSSFKKAMLFSVLTGAASVILIFSFSDFLFSYTNIKQGSYEICFLILLLAAFINLAAGPVFTFLTMTGLEKSVEKIMLLSVIVSFVLLPVSYFYQSVEIVSFIVLVASVIQNAGALIVVKKRWEDAQRLNN</sequence>
<gene>
    <name evidence="2" type="ORF">WCN91_01980</name>
</gene>
<organism evidence="2 3">
    <name type="scientific">Pseudoalteromonas qingdaonensis</name>
    <dbReference type="NCBI Taxonomy" id="3131913"/>
    <lineage>
        <taxon>Bacteria</taxon>
        <taxon>Pseudomonadati</taxon>
        <taxon>Pseudomonadota</taxon>
        <taxon>Gammaproteobacteria</taxon>
        <taxon>Alteromonadales</taxon>
        <taxon>Pseudoalteromonadaceae</taxon>
        <taxon>Pseudoalteromonas</taxon>
    </lineage>
</organism>
<evidence type="ECO:0000313" key="3">
    <source>
        <dbReference type="Proteomes" id="UP001447008"/>
    </source>
</evidence>
<dbReference type="Proteomes" id="UP001447008">
    <property type="component" value="Unassembled WGS sequence"/>
</dbReference>
<evidence type="ECO:0000313" key="2">
    <source>
        <dbReference type="EMBL" id="MEM0514222.1"/>
    </source>
</evidence>
<proteinExistence type="predicted"/>
<evidence type="ECO:0008006" key="4">
    <source>
        <dbReference type="Google" id="ProtNLM"/>
    </source>
</evidence>
<evidence type="ECO:0000256" key="1">
    <source>
        <dbReference type="SAM" id="Phobius"/>
    </source>
</evidence>
<feature type="transmembrane region" description="Helical" evidence="1">
    <location>
        <begin position="50"/>
        <end position="70"/>
    </location>
</feature>
<accession>A0ABU9MV84</accession>
<comment type="caution">
    <text evidence="2">The sequence shown here is derived from an EMBL/GenBank/DDBJ whole genome shotgun (WGS) entry which is preliminary data.</text>
</comment>
<reference evidence="2 3" key="1">
    <citation type="submission" date="2024-03" db="EMBL/GenBank/DDBJ databases">
        <title>Pseudoalteromonas qingdaonensis sp. nov., isolated from the intestines of marine benthic organisms.</title>
        <authorList>
            <person name="Lin X."/>
            <person name="Fang S."/>
            <person name="Hu X."/>
        </authorList>
    </citation>
    <scope>NUCLEOTIDE SEQUENCE [LARGE SCALE GENOMIC DNA]</scope>
    <source>
        <strain evidence="2 3">YIC-827</strain>
    </source>
</reference>
<keyword evidence="1" id="KW-1133">Transmembrane helix</keyword>
<feature type="transmembrane region" description="Helical" evidence="1">
    <location>
        <begin position="20"/>
        <end position="44"/>
    </location>
</feature>
<keyword evidence="1" id="KW-0812">Transmembrane</keyword>
<feature type="transmembrane region" description="Helical" evidence="1">
    <location>
        <begin position="295"/>
        <end position="313"/>
    </location>
</feature>
<feature type="transmembrane region" description="Helical" evidence="1">
    <location>
        <begin position="319"/>
        <end position="338"/>
    </location>
</feature>
<feature type="transmembrane region" description="Helical" evidence="1">
    <location>
        <begin position="188"/>
        <end position="208"/>
    </location>
</feature>
<keyword evidence="1" id="KW-0472">Membrane</keyword>
<protein>
    <recommendedName>
        <fullName evidence="4">Membrane protein involved in the export of O-antigen and teichoic acid</fullName>
    </recommendedName>
</protein>
<feature type="transmembrane region" description="Helical" evidence="1">
    <location>
        <begin position="115"/>
        <end position="134"/>
    </location>
</feature>
<dbReference type="RefSeq" id="WP_342675750.1">
    <property type="nucleotide sequence ID" value="NZ_JBCGCU010000001.1"/>
</dbReference>